<dbReference type="InterPro" id="IPR005702">
    <property type="entry name" value="Wzc-like_C"/>
</dbReference>
<evidence type="ECO:0000256" key="2">
    <source>
        <dbReference type="ARBA" id="ARBA00008883"/>
    </source>
</evidence>
<evidence type="ECO:0000259" key="19">
    <source>
        <dbReference type="Pfam" id="PF02706"/>
    </source>
</evidence>
<dbReference type="NCBIfam" id="TIGR01005">
    <property type="entry name" value="eps_transp_fam"/>
    <property type="match status" value="1"/>
</dbReference>
<keyword evidence="8 22" id="KW-0418">Kinase</keyword>
<keyword evidence="5 22" id="KW-0808">Transferase</keyword>
<dbReference type="RefSeq" id="WP_133194274.1">
    <property type="nucleotide sequence ID" value="NZ_JBHUCW010000006.1"/>
</dbReference>
<keyword evidence="10 18" id="KW-1133">Transmembrane helix</keyword>
<keyword evidence="11 18" id="KW-0472">Membrane</keyword>
<evidence type="ECO:0000256" key="18">
    <source>
        <dbReference type="SAM" id="Phobius"/>
    </source>
</evidence>
<dbReference type="SUPFAM" id="SSF52540">
    <property type="entry name" value="P-loop containing nucleoside triphosphate hydrolases"/>
    <property type="match status" value="1"/>
</dbReference>
<keyword evidence="23" id="KW-1185">Reference proteome</keyword>
<evidence type="ECO:0000256" key="15">
    <source>
        <dbReference type="ARBA" id="ARBA00054296"/>
    </source>
</evidence>
<dbReference type="Gene3D" id="3.40.50.300">
    <property type="entry name" value="P-loop containing nucleotide triphosphate hydrolases"/>
    <property type="match status" value="1"/>
</dbReference>
<protein>
    <recommendedName>
        <fullName evidence="16">Putative tyrosine-protein kinase EpsB</fullName>
    </recommendedName>
    <alternativeName>
        <fullName evidence="17">EPS I polysaccharide export protein EpsB</fullName>
    </alternativeName>
</protein>
<comment type="subcellular location">
    <subcellularLocation>
        <location evidence="1">Cell inner membrane</location>
        <topology evidence="1">Multi-pass membrane protein</topology>
    </subcellularLocation>
</comment>
<dbReference type="InterPro" id="IPR027417">
    <property type="entry name" value="P-loop_NTPase"/>
</dbReference>
<dbReference type="PANTHER" id="PTHR32309">
    <property type="entry name" value="TYROSINE-PROTEIN KINASE"/>
    <property type="match status" value="1"/>
</dbReference>
<comment type="catalytic activity">
    <reaction evidence="14">
        <text>L-tyrosyl-[protein] + ATP = O-phospho-L-tyrosyl-[protein] + ADP + H(+)</text>
        <dbReference type="Rhea" id="RHEA:10596"/>
        <dbReference type="Rhea" id="RHEA-COMP:10136"/>
        <dbReference type="Rhea" id="RHEA-COMP:20101"/>
        <dbReference type="ChEBI" id="CHEBI:15378"/>
        <dbReference type="ChEBI" id="CHEBI:30616"/>
        <dbReference type="ChEBI" id="CHEBI:46858"/>
        <dbReference type="ChEBI" id="CHEBI:61978"/>
        <dbReference type="ChEBI" id="CHEBI:456216"/>
    </reaction>
</comment>
<dbReference type="NCBIfam" id="TIGR01007">
    <property type="entry name" value="eps_fam"/>
    <property type="match status" value="1"/>
</dbReference>
<dbReference type="InterPro" id="IPR005700">
    <property type="entry name" value="EPS_ExoP-like"/>
</dbReference>
<evidence type="ECO:0000256" key="7">
    <source>
        <dbReference type="ARBA" id="ARBA00022741"/>
    </source>
</evidence>
<evidence type="ECO:0000256" key="9">
    <source>
        <dbReference type="ARBA" id="ARBA00022840"/>
    </source>
</evidence>
<keyword evidence="13" id="KW-0270">Exopolysaccharide synthesis</keyword>
<dbReference type="Pfam" id="PF23607">
    <property type="entry name" value="WZC_N"/>
    <property type="match status" value="1"/>
</dbReference>
<keyword evidence="9" id="KW-0067">ATP-binding</keyword>
<dbReference type="InterPro" id="IPR050445">
    <property type="entry name" value="Bact_polysacc_biosynth/exp"/>
</dbReference>
<keyword evidence="6 18" id="KW-0812">Transmembrane</keyword>
<evidence type="ECO:0000256" key="10">
    <source>
        <dbReference type="ARBA" id="ARBA00022989"/>
    </source>
</evidence>
<dbReference type="Pfam" id="PF13614">
    <property type="entry name" value="AAA_31"/>
    <property type="match status" value="1"/>
</dbReference>
<evidence type="ECO:0000256" key="17">
    <source>
        <dbReference type="ARBA" id="ARBA00081049"/>
    </source>
</evidence>
<dbReference type="Proteomes" id="UP000295722">
    <property type="component" value="Unassembled WGS sequence"/>
</dbReference>
<evidence type="ECO:0000256" key="11">
    <source>
        <dbReference type="ARBA" id="ARBA00023136"/>
    </source>
</evidence>
<reference evidence="22 23" key="1">
    <citation type="submission" date="2019-03" db="EMBL/GenBank/DDBJ databases">
        <title>Paraburkholderia sp. 4M-K11, isolated from subtropical forest soil.</title>
        <authorList>
            <person name="Gao Z.-H."/>
            <person name="Qiu L.-H."/>
        </authorList>
    </citation>
    <scope>NUCLEOTIDE SEQUENCE [LARGE SCALE GENOMIC DNA]</scope>
    <source>
        <strain evidence="22 23">4M-K11</strain>
    </source>
</reference>
<dbReference type="Pfam" id="PF02706">
    <property type="entry name" value="Wzz"/>
    <property type="match status" value="1"/>
</dbReference>
<feature type="domain" description="Polysaccharide chain length determinant N-terminal" evidence="19">
    <location>
        <begin position="16"/>
        <end position="109"/>
    </location>
</feature>
<sequence length="738" mass="80199">MTLLKQNRPAEQADDDEIDLSEIFNALRESWKQIAIVAACVLLLGTTYAFLGTPVYRADAVIQVDDDSGMSSINDKLGDLASLFQSKATADAEIELIRSRMVVGETVDRLHLDVSAKPHYFPVIGGAIARRSQADGDAGLAKPILGLGSYAWGGERISVSQFEVPAALREKKFKLHALDAERYELIDPDGDVALRARVGEAANGTTAEGPVRLTVASLVARPGTRFDLKRSSTQQTVEELQKKLDIAEKTKQSGIIGVKLDGEDAQRITATINMIASLYVQRNVDRKSAQAQQMLTFLGDQLPQLRASLDQSEARYNAFRAKTGAIDLDAQGKLLLQSVVDTKTRMIELQQQRADLVQRYTPSHPAVAAVDARIAELEHQQDQYESQVSGLPQTQQEALRLMRDVKVNTDLYMKLLDSTQQLRVLKAGQLGNVRTVDFAVVPEKPVRPKKLLAIPFAAVLGLLIGCAVALGRRMLNRGLESPAEIEHAVEVPVYAIISHSDKQLTLEQAVRRNPSKPGVLAAAFPDDVAVEGLRSLRTALQFGVLKPENNIVMITGPRPGVGKSFVSVNLATVLASTGKRILLIDADMRRGDVHSYFSINGKPGLAEVLTGREPADVIHRQVLPNLDVMMAGSTPDRPSELLLRDRFGTVLKALAATYDMVIVDSPPVLAVTDPVLIGKEAGATLMVVRHGRHSAAELKETTRHLASAGVAVDGVLLTDVPQRGATYGAYSDYRKKVD</sequence>
<dbReference type="CDD" id="cd05387">
    <property type="entry name" value="BY-kinase"/>
    <property type="match status" value="1"/>
</dbReference>
<dbReference type="GO" id="GO:0004713">
    <property type="term" value="F:protein tyrosine kinase activity"/>
    <property type="evidence" value="ECO:0007669"/>
    <property type="project" value="UniProtKB-KW"/>
</dbReference>
<comment type="similarity">
    <text evidence="2">Belongs to the etk/wzc family.</text>
</comment>
<dbReference type="GO" id="GO:0005886">
    <property type="term" value="C:plasma membrane"/>
    <property type="evidence" value="ECO:0007669"/>
    <property type="project" value="UniProtKB-SubCell"/>
</dbReference>
<dbReference type="GO" id="GO:0042802">
    <property type="term" value="F:identical protein binding"/>
    <property type="evidence" value="ECO:0007669"/>
    <property type="project" value="UniProtKB-ARBA"/>
</dbReference>
<evidence type="ECO:0000256" key="3">
    <source>
        <dbReference type="ARBA" id="ARBA00022475"/>
    </source>
</evidence>
<organism evidence="22 23">
    <name type="scientific">Paraburkholderia silviterrae</name>
    <dbReference type="NCBI Taxonomy" id="2528715"/>
    <lineage>
        <taxon>Bacteria</taxon>
        <taxon>Pseudomonadati</taxon>
        <taxon>Pseudomonadota</taxon>
        <taxon>Betaproteobacteria</taxon>
        <taxon>Burkholderiales</taxon>
        <taxon>Burkholderiaceae</taxon>
        <taxon>Paraburkholderia</taxon>
    </lineage>
</organism>
<evidence type="ECO:0000256" key="16">
    <source>
        <dbReference type="ARBA" id="ARBA00067833"/>
    </source>
</evidence>
<dbReference type="InterPro" id="IPR003856">
    <property type="entry name" value="LPS_length_determ_N"/>
</dbReference>
<evidence type="ECO:0000256" key="4">
    <source>
        <dbReference type="ARBA" id="ARBA00022519"/>
    </source>
</evidence>
<dbReference type="GO" id="GO:0005524">
    <property type="term" value="F:ATP binding"/>
    <property type="evidence" value="ECO:0007669"/>
    <property type="project" value="UniProtKB-KW"/>
</dbReference>
<evidence type="ECO:0000256" key="6">
    <source>
        <dbReference type="ARBA" id="ARBA00022692"/>
    </source>
</evidence>
<comment type="caution">
    <text evidence="22">The sequence shown here is derived from an EMBL/GenBank/DDBJ whole genome shotgun (WGS) entry which is preliminary data.</text>
</comment>
<gene>
    <name evidence="22" type="ORF">EYW47_07625</name>
</gene>
<evidence type="ECO:0000259" key="20">
    <source>
        <dbReference type="Pfam" id="PF13614"/>
    </source>
</evidence>
<evidence type="ECO:0000313" key="22">
    <source>
        <dbReference type="EMBL" id="TDG24426.1"/>
    </source>
</evidence>
<keyword evidence="4" id="KW-0997">Cell inner membrane</keyword>
<keyword evidence="3" id="KW-1003">Cell membrane</keyword>
<keyword evidence="12" id="KW-0829">Tyrosine-protein kinase</keyword>
<dbReference type="EMBL" id="SMRP01000003">
    <property type="protein sequence ID" value="TDG24426.1"/>
    <property type="molecule type" value="Genomic_DNA"/>
</dbReference>
<dbReference type="AlphaFoldDB" id="A0A4R5MBX3"/>
<dbReference type="FunFam" id="3.40.50.300:FF:000527">
    <property type="entry name" value="Tyrosine-protein kinase etk"/>
    <property type="match status" value="1"/>
</dbReference>
<evidence type="ECO:0000256" key="13">
    <source>
        <dbReference type="ARBA" id="ARBA00023169"/>
    </source>
</evidence>
<dbReference type="PANTHER" id="PTHR32309:SF32">
    <property type="entry name" value="TYROSINE-PROTEIN KINASE ETK-RELATED"/>
    <property type="match status" value="1"/>
</dbReference>
<evidence type="ECO:0000256" key="14">
    <source>
        <dbReference type="ARBA" id="ARBA00053015"/>
    </source>
</evidence>
<proteinExistence type="inferred from homology"/>
<evidence type="ECO:0000259" key="21">
    <source>
        <dbReference type="Pfam" id="PF13807"/>
    </source>
</evidence>
<dbReference type="InterPro" id="IPR032807">
    <property type="entry name" value="GNVR"/>
</dbReference>
<evidence type="ECO:0000256" key="12">
    <source>
        <dbReference type="ARBA" id="ARBA00023137"/>
    </source>
</evidence>
<feature type="domain" description="AAA" evidence="20">
    <location>
        <begin position="551"/>
        <end position="671"/>
    </location>
</feature>
<feature type="transmembrane region" description="Helical" evidence="18">
    <location>
        <begin position="34"/>
        <end position="51"/>
    </location>
</feature>
<dbReference type="InterPro" id="IPR025669">
    <property type="entry name" value="AAA_dom"/>
</dbReference>
<keyword evidence="7" id="KW-0547">Nucleotide-binding</keyword>
<accession>A0A4R5MBX3</accession>
<name>A0A4R5MBX3_9BURK</name>
<evidence type="ECO:0000256" key="8">
    <source>
        <dbReference type="ARBA" id="ARBA00022777"/>
    </source>
</evidence>
<dbReference type="Pfam" id="PF13807">
    <property type="entry name" value="GNVR"/>
    <property type="match status" value="1"/>
</dbReference>
<dbReference type="OrthoDB" id="9808257at2"/>
<dbReference type="GO" id="GO:0000271">
    <property type="term" value="P:polysaccharide biosynthetic process"/>
    <property type="evidence" value="ECO:0007669"/>
    <property type="project" value="UniProtKB-KW"/>
</dbReference>
<evidence type="ECO:0000313" key="23">
    <source>
        <dbReference type="Proteomes" id="UP000295722"/>
    </source>
</evidence>
<feature type="domain" description="Tyrosine-protein kinase G-rich" evidence="21">
    <location>
        <begin position="393"/>
        <end position="474"/>
    </location>
</feature>
<comment type="function">
    <text evidence="15">Probably involved in polymerization and/or export of exopolysaccharide EPS I which functions as a virulence factor. May be involved in an ATP-dependent process in the pathway for EPS I production, possibly export of the trimeric repeat units across the inner membrane or their polymerization.</text>
</comment>
<evidence type="ECO:0000256" key="5">
    <source>
        <dbReference type="ARBA" id="ARBA00022679"/>
    </source>
</evidence>
<evidence type="ECO:0000256" key="1">
    <source>
        <dbReference type="ARBA" id="ARBA00004429"/>
    </source>
</evidence>